<dbReference type="EMBL" id="DVOF01000060">
    <property type="protein sequence ID" value="HIV02332.1"/>
    <property type="molecule type" value="Genomic_DNA"/>
</dbReference>
<dbReference type="PANTHER" id="PTHR14269:SF62">
    <property type="entry name" value="CDP-DIACYLGLYCEROL--GLYCEROL-3-PHOSPHATE 3-PHOSPHATIDYLTRANSFERASE 1, CHLOROPLASTIC"/>
    <property type="match status" value="1"/>
</dbReference>
<evidence type="ECO:0000256" key="18">
    <source>
        <dbReference type="SAM" id="Phobius"/>
    </source>
</evidence>
<comment type="caution">
    <text evidence="19">The sequence shown here is derived from an EMBL/GenBank/DDBJ whole genome shotgun (WGS) entry which is preliminary data.</text>
</comment>
<keyword evidence="11" id="KW-0443">Lipid metabolism</keyword>
<dbReference type="Pfam" id="PF01066">
    <property type="entry name" value="CDP-OH_P_transf"/>
    <property type="match status" value="1"/>
</dbReference>
<name>A0A9D1NGT4_9FIRM</name>
<evidence type="ECO:0000256" key="10">
    <source>
        <dbReference type="ARBA" id="ARBA00022989"/>
    </source>
</evidence>
<evidence type="ECO:0000256" key="9">
    <source>
        <dbReference type="ARBA" id="ARBA00022692"/>
    </source>
</evidence>
<evidence type="ECO:0000256" key="12">
    <source>
        <dbReference type="ARBA" id="ARBA00023136"/>
    </source>
</evidence>
<dbReference type="PROSITE" id="PS00379">
    <property type="entry name" value="CDP_ALCOHOL_P_TRANSF"/>
    <property type="match status" value="1"/>
</dbReference>
<keyword evidence="7" id="KW-0444">Lipid biosynthesis</keyword>
<keyword evidence="9 18" id="KW-0812">Transmembrane</keyword>
<evidence type="ECO:0000256" key="3">
    <source>
        <dbReference type="ARBA" id="ARBA00005042"/>
    </source>
</evidence>
<evidence type="ECO:0000256" key="5">
    <source>
        <dbReference type="ARBA" id="ARBA00013170"/>
    </source>
</evidence>
<evidence type="ECO:0000256" key="17">
    <source>
        <dbReference type="RuleBase" id="RU003750"/>
    </source>
</evidence>
<comment type="catalytic activity">
    <reaction evidence="16">
        <text>a CDP-1,2-diacyl-sn-glycerol + sn-glycerol 3-phosphate = a 1,2-diacyl-sn-glycero-3-phospho-(1'-sn-glycero-3'-phosphate) + CMP + H(+)</text>
        <dbReference type="Rhea" id="RHEA:12593"/>
        <dbReference type="ChEBI" id="CHEBI:15378"/>
        <dbReference type="ChEBI" id="CHEBI:57597"/>
        <dbReference type="ChEBI" id="CHEBI:58332"/>
        <dbReference type="ChEBI" id="CHEBI:60110"/>
        <dbReference type="ChEBI" id="CHEBI:60377"/>
        <dbReference type="EC" id="2.7.8.5"/>
    </reaction>
</comment>
<evidence type="ECO:0000256" key="6">
    <source>
        <dbReference type="ARBA" id="ARBA00014944"/>
    </source>
</evidence>
<evidence type="ECO:0000256" key="13">
    <source>
        <dbReference type="ARBA" id="ARBA00023209"/>
    </source>
</evidence>
<keyword evidence="13" id="KW-0594">Phospholipid biosynthesis</keyword>
<keyword evidence="14" id="KW-1208">Phospholipid metabolism</keyword>
<evidence type="ECO:0000313" key="20">
    <source>
        <dbReference type="Proteomes" id="UP000886743"/>
    </source>
</evidence>
<evidence type="ECO:0000256" key="2">
    <source>
        <dbReference type="ARBA" id="ARBA00004141"/>
    </source>
</evidence>
<evidence type="ECO:0000256" key="16">
    <source>
        <dbReference type="ARBA" id="ARBA00048586"/>
    </source>
</evidence>
<keyword evidence="8 17" id="KW-0808">Transferase</keyword>
<reference evidence="19" key="1">
    <citation type="submission" date="2020-10" db="EMBL/GenBank/DDBJ databases">
        <authorList>
            <person name="Gilroy R."/>
        </authorList>
    </citation>
    <scope>NUCLEOTIDE SEQUENCE</scope>
    <source>
        <strain evidence="19">4920</strain>
    </source>
</reference>
<comment type="function">
    <text evidence="1">This protein catalyzes the committed step to the synthesis of the acidic phospholipids.</text>
</comment>
<dbReference type="InterPro" id="IPR050324">
    <property type="entry name" value="CDP-alcohol_PTase-I"/>
</dbReference>
<keyword evidence="12 18" id="KW-0472">Membrane</keyword>
<evidence type="ECO:0000256" key="4">
    <source>
        <dbReference type="ARBA" id="ARBA00010441"/>
    </source>
</evidence>
<dbReference type="InterPro" id="IPR000462">
    <property type="entry name" value="CDP-OH_P_trans"/>
</dbReference>
<proteinExistence type="inferred from homology"/>
<dbReference type="PANTHER" id="PTHR14269">
    <property type="entry name" value="CDP-DIACYLGLYCEROL--GLYCEROL-3-PHOSPHATE 3-PHOSPHATIDYLTRANSFERASE-RELATED"/>
    <property type="match status" value="1"/>
</dbReference>
<evidence type="ECO:0000313" key="19">
    <source>
        <dbReference type="EMBL" id="HIV02332.1"/>
    </source>
</evidence>
<feature type="transmembrane region" description="Helical" evidence="18">
    <location>
        <begin position="117"/>
        <end position="141"/>
    </location>
</feature>
<feature type="transmembrane region" description="Helical" evidence="18">
    <location>
        <begin position="147"/>
        <end position="171"/>
    </location>
</feature>
<dbReference type="AlphaFoldDB" id="A0A9D1NGT4"/>
<dbReference type="InterPro" id="IPR043130">
    <property type="entry name" value="CDP-OH_PTrfase_TM_dom"/>
</dbReference>
<dbReference type="PIRSF" id="PIRSF000847">
    <property type="entry name" value="Phos_ph_gly_syn"/>
    <property type="match status" value="1"/>
</dbReference>
<comment type="subcellular location">
    <subcellularLocation>
        <location evidence="2">Membrane</location>
        <topology evidence="2">Multi-pass membrane protein</topology>
    </subcellularLocation>
</comment>
<dbReference type="Proteomes" id="UP000886743">
    <property type="component" value="Unassembled WGS sequence"/>
</dbReference>
<comment type="similarity">
    <text evidence="4 17">Belongs to the CDP-alcohol phosphatidyltransferase class-I family.</text>
</comment>
<evidence type="ECO:0000256" key="8">
    <source>
        <dbReference type="ARBA" id="ARBA00022679"/>
    </source>
</evidence>
<reference evidence="19" key="2">
    <citation type="journal article" date="2021" name="PeerJ">
        <title>Extensive microbial diversity within the chicken gut microbiome revealed by metagenomics and culture.</title>
        <authorList>
            <person name="Gilroy R."/>
            <person name="Ravi A."/>
            <person name="Getino M."/>
            <person name="Pursley I."/>
            <person name="Horton D.L."/>
            <person name="Alikhan N.F."/>
            <person name="Baker D."/>
            <person name="Gharbi K."/>
            <person name="Hall N."/>
            <person name="Watson M."/>
            <person name="Adriaenssens E.M."/>
            <person name="Foster-Nyarko E."/>
            <person name="Jarju S."/>
            <person name="Secka A."/>
            <person name="Antonio M."/>
            <person name="Oren A."/>
            <person name="Chaudhuri R.R."/>
            <person name="La Ragione R."/>
            <person name="Hildebrand F."/>
            <person name="Pallen M.J."/>
        </authorList>
    </citation>
    <scope>NUCLEOTIDE SEQUENCE</scope>
    <source>
        <strain evidence="19">4920</strain>
    </source>
</reference>
<feature type="transmembrane region" description="Helical" evidence="18">
    <location>
        <begin position="71"/>
        <end position="96"/>
    </location>
</feature>
<dbReference type="GO" id="GO:0046474">
    <property type="term" value="P:glycerophospholipid biosynthetic process"/>
    <property type="evidence" value="ECO:0007669"/>
    <property type="project" value="TreeGrafter"/>
</dbReference>
<gene>
    <name evidence="19" type="ORF">IAC74_02065</name>
</gene>
<comment type="pathway">
    <text evidence="3">Phospholipid metabolism; phosphatidylglycerol biosynthesis; phosphatidylglycerol from CDP-diacylglycerol: step 1/2.</text>
</comment>
<dbReference type="Gene3D" id="1.20.120.1760">
    <property type="match status" value="1"/>
</dbReference>
<evidence type="ECO:0000256" key="11">
    <source>
        <dbReference type="ARBA" id="ARBA00023098"/>
    </source>
</evidence>
<feature type="transmembrane region" description="Helical" evidence="18">
    <location>
        <begin position="6"/>
        <end position="24"/>
    </location>
</feature>
<evidence type="ECO:0000256" key="14">
    <source>
        <dbReference type="ARBA" id="ARBA00023264"/>
    </source>
</evidence>
<organism evidence="19 20">
    <name type="scientific">Candidatus Aphodoplasma excrementigallinarum</name>
    <dbReference type="NCBI Taxonomy" id="2840673"/>
    <lineage>
        <taxon>Bacteria</taxon>
        <taxon>Bacillati</taxon>
        <taxon>Bacillota</taxon>
        <taxon>Clostridia</taxon>
        <taxon>Eubacteriales</taxon>
        <taxon>Candidatus Aphodoplasma</taxon>
    </lineage>
</organism>
<protein>
    <recommendedName>
        <fullName evidence="6">CDP-diacylglycerol--glycerol-3-phosphate 3-phosphatidyltransferase</fullName>
        <ecNumber evidence="5">2.7.8.5</ecNumber>
    </recommendedName>
    <alternativeName>
        <fullName evidence="15">Phosphatidylglycerophosphate synthase</fullName>
    </alternativeName>
</protein>
<evidence type="ECO:0000256" key="15">
    <source>
        <dbReference type="ARBA" id="ARBA00033018"/>
    </source>
</evidence>
<dbReference type="GO" id="GO:0008444">
    <property type="term" value="F:CDP-diacylglycerol-glycerol-3-phosphate 3-phosphatidyltransferase activity"/>
    <property type="evidence" value="ECO:0007669"/>
    <property type="project" value="UniProtKB-EC"/>
</dbReference>
<evidence type="ECO:0000256" key="7">
    <source>
        <dbReference type="ARBA" id="ARBA00022516"/>
    </source>
</evidence>
<dbReference type="InterPro" id="IPR048254">
    <property type="entry name" value="CDP_ALCOHOL_P_TRANSF_CS"/>
</dbReference>
<evidence type="ECO:0000256" key="1">
    <source>
        <dbReference type="ARBA" id="ARBA00003973"/>
    </source>
</evidence>
<dbReference type="EC" id="2.7.8.5" evidence="5"/>
<keyword evidence="10 18" id="KW-1133">Transmembrane helix</keyword>
<dbReference type="InterPro" id="IPR004570">
    <property type="entry name" value="Phosphatidylglycerol_P_synth"/>
</dbReference>
<sequence length="186" mass="20612">MNIPNLLTTLRLCLMPVFLIVYFSPFENARLWAMGVLVLSFLTDVLDGFIARHFNQISNLGKILDPVADKVMQITVLLCLAFSNHALIWVVVFVFVKDAILGIGSIYMHRRGIVAQANWFGKVSCFVSVLCSLILIIPFSVPLAAEVVIALGAAIVAVNLCALVSYAVVFFRTAFKRPKVEKNPKR</sequence>
<accession>A0A9D1NGT4</accession>
<dbReference type="GO" id="GO:0016020">
    <property type="term" value="C:membrane"/>
    <property type="evidence" value="ECO:0007669"/>
    <property type="project" value="UniProtKB-SubCell"/>
</dbReference>